<comment type="caution">
    <text evidence="2">The sequence shown here is derived from an EMBL/GenBank/DDBJ whole genome shotgun (WGS) entry which is preliminary data.</text>
</comment>
<keyword evidence="3" id="KW-1185">Reference proteome</keyword>
<dbReference type="RefSeq" id="WP_398656098.1">
    <property type="nucleotide sequence ID" value="NZ_JBITDC010000004.1"/>
</dbReference>
<protein>
    <submittedName>
        <fullName evidence="2">Uncharacterized protein</fullName>
    </submittedName>
</protein>
<sequence length="69" mass="7212">MNSTRRIAAAVGLALGVTGLAVPLVQAAETTAPDAGELSPVTRFDPLGANDIPVGHRSDVLRISQHWPR</sequence>
<organism evidence="2 3">
    <name type="scientific">Streptomyces cellulosae</name>
    <dbReference type="NCBI Taxonomy" id="1968"/>
    <lineage>
        <taxon>Bacteria</taxon>
        <taxon>Bacillati</taxon>
        <taxon>Actinomycetota</taxon>
        <taxon>Actinomycetes</taxon>
        <taxon>Kitasatosporales</taxon>
        <taxon>Streptomycetaceae</taxon>
        <taxon>Streptomyces</taxon>
    </lineage>
</organism>
<evidence type="ECO:0000256" key="1">
    <source>
        <dbReference type="SAM" id="SignalP"/>
    </source>
</evidence>
<dbReference type="EMBL" id="JBITDC010000004">
    <property type="protein sequence ID" value="MFI5675271.1"/>
    <property type="molecule type" value="Genomic_DNA"/>
</dbReference>
<dbReference type="Proteomes" id="UP001612415">
    <property type="component" value="Unassembled WGS sequence"/>
</dbReference>
<gene>
    <name evidence="2" type="ORF">ACIA8P_11455</name>
</gene>
<feature type="chain" id="PRO_5047110229" evidence="1">
    <location>
        <begin position="28"/>
        <end position="69"/>
    </location>
</feature>
<evidence type="ECO:0000313" key="3">
    <source>
        <dbReference type="Proteomes" id="UP001612415"/>
    </source>
</evidence>
<feature type="signal peptide" evidence="1">
    <location>
        <begin position="1"/>
        <end position="27"/>
    </location>
</feature>
<keyword evidence="1" id="KW-0732">Signal</keyword>
<evidence type="ECO:0000313" key="2">
    <source>
        <dbReference type="EMBL" id="MFI5675271.1"/>
    </source>
</evidence>
<accession>A0ABW7XZF3</accession>
<reference evidence="2 3" key="1">
    <citation type="submission" date="2024-10" db="EMBL/GenBank/DDBJ databases">
        <title>The Natural Products Discovery Center: Release of the First 8490 Sequenced Strains for Exploring Actinobacteria Biosynthetic Diversity.</title>
        <authorList>
            <person name="Kalkreuter E."/>
            <person name="Kautsar S.A."/>
            <person name="Yang D."/>
            <person name="Bader C.D."/>
            <person name="Teijaro C.N."/>
            <person name="Fluegel L."/>
            <person name="Davis C.M."/>
            <person name="Simpson J.R."/>
            <person name="Lauterbach L."/>
            <person name="Steele A.D."/>
            <person name="Gui C."/>
            <person name="Meng S."/>
            <person name="Li G."/>
            <person name="Viehrig K."/>
            <person name="Ye F."/>
            <person name="Su P."/>
            <person name="Kiefer A.F."/>
            <person name="Nichols A."/>
            <person name="Cepeda A.J."/>
            <person name="Yan W."/>
            <person name="Fan B."/>
            <person name="Jiang Y."/>
            <person name="Adhikari A."/>
            <person name="Zheng C.-J."/>
            <person name="Schuster L."/>
            <person name="Cowan T.M."/>
            <person name="Smanski M.J."/>
            <person name="Chevrette M.G."/>
            <person name="De Carvalho L.P.S."/>
            <person name="Shen B."/>
        </authorList>
    </citation>
    <scope>NUCLEOTIDE SEQUENCE [LARGE SCALE GENOMIC DNA]</scope>
    <source>
        <strain evidence="2 3">NPDC051599</strain>
    </source>
</reference>
<proteinExistence type="predicted"/>
<name>A0ABW7XZF3_STRCE</name>